<proteinExistence type="predicted"/>
<accession>X0YGM4</accession>
<gene>
    <name evidence="3" type="ORF">S01H4_19202</name>
</gene>
<dbReference type="PANTHER" id="PTHR30313:SF2">
    <property type="entry name" value="DNA PRIMASE"/>
    <property type="match status" value="1"/>
</dbReference>
<dbReference type="Gene3D" id="3.40.1360.10">
    <property type="match status" value="1"/>
</dbReference>
<dbReference type="Pfam" id="PF08275">
    <property type="entry name" value="DNAG_N"/>
    <property type="match status" value="1"/>
</dbReference>
<reference evidence="3" key="1">
    <citation type="journal article" date="2014" name="Front. Microbiol.">
        <title>High frequency of phylogenetically diverse reductive dehalogenase-homologous genes in deep subseafloor sedimentary metagenomes.</title>
        <authorList>
            <person name="Kawai M."/>
            <person name="Futagami T."/>
            <person name="Toyoda A."/>
            <person name="Takaki Y."/>
            <person name="Nishi S."/>
            <person name="Hori S."/>
            <person name="Arai W."/>
            <person name="Tsubouchi T."/>
            <person name="Morono Y."/>
            <person name="Uchiyama I."/>
            <person name="Ito T."/>
            <person name="Fujiyama A."/>
            <person name="Inagaki F."/>
            <person name="Takami H."/>
        </authorList>
    </citation>
    <scope>NUCLEOTIDE SEQUENCE</scope>
    <source>
        <strain evidence="3">Expedition CK06-06</strain>
    </source>
</reference>
<dbReference type="InterPro" id="IPR006171">
    <property type="entry name" value="TOPRIM_dom"/>
</dbReference>
<dbReference type="CDD" id="cd03364">
    <property type="entry name" value="TOPRIM_DnaG_primases"/>
    <property type="match status" value="1"/>
</dbReference>
<feature type="domain" description="Toprim" evidence="2">
    <location>
        <begin position="133"/>
        <end position="217"/>
    </location>
</feature>
<dbReference type="PROSITE" id="PS50880">
    <property type="entry name" value="TOPRIM"/>
    <property type="match status" value="1"/>
</dbReference>
<feature type="non-terminal residue" evidence="3">
    <location>
        <position position="1"/>
    </location>
</feature>
<dbReference type="AlphaFoldDB" id="X0YGM4"/>
<dbReference type="InterPro" id="IPR019475">
    <property type="entry name" value="DNA_primase_DnaB-bd"/>
</dbReference>
<dbReference type="Pfam" id="PF10410">
    <property type="entry name" value="DnaB_bind"/>
    <property type="match status" value="1"/>
</dbReference>
<dbReference type="GO" id="GO:0006269">
    <property type="term" value="P:DNA replication, synthesis of primer"/>
    <property type="evidence" value="ECO:0007669"/>
    <property type="project" value="TreeGrafter"/>
</dbReference>
<dbReference type="InterPro" id="IPR034151">
    <property type="entry name" value="TOPRIM_DnaG_bac"/>
</dbReference>
<comment type="caution">
    <text evidence="3">The sequence shown here is derived from an EMBL/GenBank/DDBJ whole genome shotgun (WGS) entry which is preliminary data.</text>
</comment>
<dbReference type="SMART" id="SM00493">
    <property type="entry name" value="TOPRIM"/>
    <property type="match status" value="1"/>
</dbReference>
<evidence type="ECO:0000259" key="2">
    <source>
        <dbReference type="PROSITE" id="PS50880"/>
    </source>
</evidence>
<organism evidence="3">
    <name type="scientific">marine sediment metagenome</name>
    <dbReference type="NCBI Taxonomy" id="412755"/>
    <lineage>
        <taxon>unclassified sequences</taxon>
        <taxon>metagenomes</taxon>
        <taxon>ecological metagenomes</taxon>
    </lineage>
</organism>
<dbReference type="InterPro" id="IPR013264">
    <property type="entry name" value="DNAG_N"/>
</dbReference>
<dbReference type="Gene3D" id="3.90.980.10">
    <property type="entry name" value="DNA primase, catalytic core, N-terminal domain"/>
    <property type="match status" value="1"/>
</dbReference>
<sequence>LLKFAPQAEEARRYVVERQLNDETMSTFRIGFALNSWDACRTHFNDQGYSDDELLQVGLLTENPEKGTRYDRFRNRLMIAIRDVDGRVVGFGARTLEKDGIPKYLNSPQTQLFDKGRLLYGLDTAKRAIREAREVVIVEGYMDVMMGWQAGFGNMVAQMGTALTGDQLRLLKRYTKRFVLALDADAAGAKATMRSLQVARDTLDREYETRFDARGLVQHEGRLQADIHVVTMPEGYDPDKILRTDPDRWPQLLEQSQPVVSYVIGIATRGLDLDDAKAKSAVAQQVLPLINDVGDPVEREHYRQQLARALRTDERTLRLVKLPTDSPRQSSKPPPPPPPEDDFFPEGNGSTQKVKRAAPLLRSDKRTASGRDQYVISCQDHTLQAW</sequence>
<dbReference type="InterPro" id="IPR037068">
    <property type="entry name" value="DNA_primase_core_N_sf"/>
</dbReference>
<feature type="region of interest" description="Disordered" evidence="1">
    <location>
        <begin position="318"/>
        <end position="373"/>
    </location>
</feature>
<dbReference type="GO" id="GO:0016779">
    <property type="term" value="F:nucleotidyltransferase activity"/>
    <property type="evidence" value="ECO:0007669"/>
    <property type="project" value="InterPro"/>
</dbReference>
<dbReference type="SUPFAM" id="SSF56731">
    <property type="entry name" value="DNA primase core"/>
    <property type="match status" value="1"/>
</dbReference>
<dbReference type="GO" id="GO:0005737">
    <property type="term" value="C:cytoplasm"/>
    <property type="evidence" value="ECO:0007669"/>
    <property type="project" value="TreeGrafter"/>
</dbReference>
<evidence type="ECO:0000313" key="3">
    <source>
        <dbReference type="EMBL" id="GAG55030.1"/>
    </source>
</evidence>
<evidence type="ECO:0000256" key="1">
    <source>
        <dbReference type="SAM" id="MobiDB-lite"/>
    </source>
</evidence>
<dbReference type="PANTHER" id="PTHR30313">
    <property type="entry name" value="DNA PRIMASE"/>
    <property type="match status" value="1"/>
</dbReference>
<protein>
    <recommendedName>
        <fullName evidence="2">Toprim domain-containing protein</fullName>
    </recommendedName>
</protein>
<dbReference type="EMBL" id="BART01008546">
    <property type="protein sequence ID" value="GAG55030.1"/>
    <property type="molecule type" value="Genomic_DNA"/>
</dbReference>
<name>X0YGM4_9ZZZZ</name>
<dbReference type="Pfam" id="PF13155">
    <property type="entry name" value="Toprim_2"/>
    <property type="match status" value="1"/>
</dbReference>
<dbReference type="InterPro" id="IPR050219">
    <property type="entry name" value="DnaG_primase"/>
</dbReference>